<protein>
    <submittedName>
        <fullName evidence="2">Pollen-specific leucine-rich repeat extensin-like protein 3</fullName>
    </submittedName>
</protein>
<evidence type="ECO:0000313" key="3">
    <source>
        <dbReference type="Proteomes" id="UP001140949"/>
    </source>
</evidence>
<reference evidence="2" key="2">
    <citation type="submission" date="2023-04" db="EMBL/GenBank/DDBJ databases">
        <authorList>
            <person name="Bruccoleri R.E."/>
            <person name="Oakeley E.J."/>
            <person name="Faust A.-M."/>
            <person name="Dessus-Babus S."/>
            <person name="Altorfer M."/>
            <person name="Burckhardt D."/>
            <person name="Oertli M."/>
            <person name="Naumann U."/>
            <person name="Petersen F."/>
            <person name="Wong J."/>
        </authorList>
    </citation>
    <scope>NUCLEOTIDE SEQUENCE</scope>
    <source>
        <strain evidence="2">GSM-AAB239-AS_SAM_17_03QT</strain>
        <tissue evidence="2">Leaf</tissue>
    </source>
</reference>
<dbReference type="EMBL" id="JANAVB010024998">
    <property type="protein sequence ID" value="KAJ6821425.1"/>
    <property type="molecule type" value="Genomic_DNA"/>
</dbReference>
<gene>
    <name evidence="2" type="ORF">M6B38_392195</name>
</gene>
<feature type="compositionally biased region" description="Basic and acidic residues" evidence="1">
    <location>
        <begin position="1"/>
        <end position="10"/>
    </location>
</feature>
<feature type="region of interest" description="Disordered" evidence="1">
    <location>
        <begin position="1"/>
        <end position="47"/>
    </location>
</feature>
<reference evidence="2" key="1">
    <citation type="journal article" date="2023" name="GigaByte">
        <title>Genome assembly of the bearded iris, Iris pallida Lam.</title>
        <authorList>
            <person name="Bruccoleri R.E."/>
            <person name="Oakeley E.J."/>
            <person name="Faust A.M.E."/>
            <person name="Altorfer M."/>
            <person name="Dessus-Babus S."/>
            <person name="Burckhardt D."/>
            <person name="Oertli M."/>
            <person name="Naumann U."/>
            <person name="Petersen F."/>
            <person name="Wong J."/>
        </authorList>
    </citation>
    <scope>NUCLEOTIDE SEQUENCE</scope>
    <source>
        <strain evidence="2">GSM-AAB239-AS_SAM_17_03QT</strain>
    </source>
</reference>
<sequence>MVAFVRDRSARSRLGRIQHRHRPASRRSHPVSRFNRRPRFFHPSGEL</sequence>
<evidence type="ECO:0000313" key="2">
    <source>
        <dbReference type="EMBL" id="KAJ6821425.1"/>
    </source>
</evidence>
<evidence type="ECO:0000256" key="1">
    <source>
        <dbReference type="SAM" id="MobiDB-lite"/>
    </source>
</evidence>
<name>A0AAX6FZA6_IRIPA</name>
<proteinExistence type="predicted"/>
<comment type="caution">
    <text evidence="2">The sequence shown here is derived from an EMBL/GenBank/DDBJ whole genome shotgun (WGS) entry which is preliminary data.</text>
</comment>
<keyword evidence="3" id="KW-1185">Reference proteome</keyword>
<dbReference type="AlphaFoldDB" id="A0AAX6FZA6"/>
<organism evidence="2 3">
    <name type="scientific">Iris pallida</name>
    <name type="common">Sweet iris</name>
    <dbReference type="NCBI Taxonomy" id="29817"/>
    <lineage>
        <taxon>Eukaryota</taxon>
        <taxon>Viridiplantae</taxon>
        <taxon>Streptophyta</taxon>
        <taxon>Embryophyta</taxon>
        <taxon>Tracheophyta</taxon>
        <taxon>Spermatophyta</taxon>
        <taxon>Magnoliopsida</taxon>
        <taxon>Liliopsida</taxon>
        <taxon>Asparagales</taxon>
        <taxon>Iridaceae</taxon>
        <taxon>Iridoideae</taxon>
        <taxon>Irideae</taxon>
        <taxon>Iris</taxon>
    </lineage>
</organism>
<accession>A0AAX6FZA6</accession>
<dbReference type="Proteomes" id="UP001140949">
    <property type="component" value="Unassembled WGS sequence"/>
</dbReference>
<feature type="compositionally biased region" description="Basic residues" evidence="1">
    <location>
        <begin position="11"/>
        <end position="40"/>
    </location>
</feature>